<accession>A0A085NB82</accession>
<dbReference type="Gene3D" id="3.40.50.1820">
    <property type="entry name" value="alpha/beta hydrolase"/>
    <property type="match status" value="1"/>
</dbReference>
<feature type="domain" description="Carboxylesterase type B" evidence="3">
    <location>
        <begin position="73"/>
        <end position="662"/>
    </location>
</feature>
<keyword evidence="2" id="KW-0472">Membrane</keyword>
<proteinExistence type="inferred from homology"/>
<gene>
    <name evidence="4" type="ORF">M514_06829</name>
</gene>
<comment type="similarity">
    <text evidence="1">Belongs to the type-B carboxylesterase/lipase family.</text>
</comment>
<dbReference type="AlphaFoldDB" id="A0A085NB82"/>
<dbReference type="Pfam" id="PF00135">
    <property type="entry name" value="COesterase"/>
    <property type="match status" value="1"/>
</dbReference>
<evidence type="ECO:0000313" key="4">
    <source>
        <dbReference type="EMBL" id="KFD66728.1"/>
    </source>
</evidence>
<evidence type="ECO:0000256" key="2">
    <source>
        <dbReference type="SAM" id="Phobius"/>
    </source>
</evidence>
<dbReference type="InterPro" id="IPR029058">
    <property type="entry name" value="AB_hydrolase_fold"/>
</dbReference>
<name>A0A085NB82_9BILA</name>
<sequence>MRDFKLSSNVHRKYTILCLRHESPDHHRCRTATRCLCQQHLPPKEMNRAAYLLLLFQLLLLDAPTADGSEGDTKIVQTSFGKLRGRVVHFRHLGLPSVEQYLGVPYGTAPTGSKRFMMPQTAAKWTNVIKDATDLPPACVQLWPRSIMQRSRSEALKVVNERIHSQVKRLVAMLRDQHEDCLYMNLFVPARREPQTELMPVLVIIHGDSYNWNSGTLYDGSILAAYGRLIVVTLNYRLGVFGFLSSGDPTCKGNWALSDIVCALDVLRAMVSDFGGDPSMVTLLGWDTGAALVNLLMSSPISAPVDSRLFRRAILLGGSALSSWALVTSPSEYFYQLADGLGCQIYKQNHFGQQTLLGVEDVLECIQTDSVENITRAAALLDLPTFLTNFGPVIDGIVVNTDPAYNLENHGSLFQEIDLLVGATKHEAYDQLSTEHLQYGLDVKNRDAIYRTFVRNMYSFHRTEIFNAIVNEYNDWYNPGQHPITVRDSVLEAISDALYLAPLTKVVRLHAQGKTPGGVHRTEDGAQRGKTFFYLFSHETSGNPRYGLKGSIHAEDLPYILGYPLLNNQPPSIELNAFDFTFNKQERVISEVLMRYVANFVKTGDPNEIRWDNVLTDEVKFLERFRKLYWPEFYTIAKESCMEIRDHPKVDSFYRAHEIAFWNNFLPSLESTGRTESNPEHHLLPQHFMKNSYFGVVRPYDVGKMPFPPPPLPPTPIPTELTTILQNQQPAQIKITPQKEASSGTQSSQETATNYSTILSVTIAVGCALLILNLLVFAGIYRQRERHRKGKPQENSAGLLLQETSPYDMTATYGGLIPSGSGQYSGSGMTLPPASPVTTSVRDGEAYPYMQLQQRSSVANAYASSGSQQMIVPPEEDATFGITMHQQPQAISPVCPRHGKLATAAASQAPKTQLEEIQV</sequence>
<organism evidence="4">
    <name type="scientific">Trichuris suis</name>
    <name type="common">pig whipworm</name>
    <dbReference type="NCBI Taxonomy" id="68888"/>
    <lineage>
        <taxon>Eukaryota</taxon>
        <taxon>Metazoa</taxon>
        <taxon>Ecdysozoa</taxon>
        <taxon>Nematoda</taxon>
        <taxon>Enoplea</taxon>
        <taxon>Dorylaimia</taxon>
        <taxon>Trichinellida</taxon>
        <taxon>Trichuridae</taxon>
        <taxon>Trichuris</taxon>
    </lineage>
</organism>
<dbReference type="Proteomes" id="UP000030758">
    <property type="component" value="Unassembled WGS sequence"/>
</dbReference>
<dbReference type="EMBL" id="KL367521">
    <property type="protein sequence ID" value="KFD66728.1"/>
    <property type="molecule type" value="Genomic_DNA"/>
</dbReference>
<protein>
    <recommendedName>
        <fullName evidence="3">Carboxylesterase type B domain-containing protein</fullName>
    </recommendedName>
</protein>
<evidence type="ECO:0000256" key="1">
    <source>
        <dbReference type="ARBA" id="ARBA00005964"/>
    </source>
</evidence>
<dbReference type="PANTHER" id="PTHR43903">
    <property type="entry name" value="NEUROLIGIN"/>
    <property type="match status" value="1"/>
</dbReference>
<reference evidence="4" key="1">
    <citation type="journal article" date="2014" name="Nat. Genet.">
        <title>Genome and transcriptome of the porcine whipworm Trichuris suis.</title>
        <authorList>
            <person name="Jex A.R."/>
            <person name="Nejsum P."/>
            <person name="Schwarz E.M."/>
            <person name="Hu L."/>
            <person name="Young N.D."/>
            <person name="Hall R.S."/>
            <person name="Korhonen P.K."/>
            <person name="Liao S."/>
            <person name="Thamsborg S."/>
            <person name="Xia J."/>
            <person name="Xu P."/>
            <person name="Wang S."/>
            <person name="Scheerlinck J.P."/>
            <person name="Hofmann A."/>
            <person name="Sternberg P.W."/>
            <person name="Wang J."/>
            <person name="Gasser R.B."/>
        </authorList>
    </citation>
    <scope>NUCLEOTIDE SEQUENCE [LARGE SCALE GENOMIC DNA]</scope>
    <source>
        <strain evidence="4">DCEP-RM93F</strain>
    </source>
</reference>
<keyword evidence="2" id="KW-0812">Transmembrane</keyword>
<evidence type="ECO:0000259" key="3">
    <source>
        <dbReference type="Pfam" id="PF00135"/>
    </source>
</evidence>
<keyword evidence="2" id="KW-1133">Transmembrane helix</keyword>
<dbReference type="SUPFAM" id="SSF53474">
    <property type="entry name" value="alpha/beta-Hydrolases"/>
    <property type="match status" value="1"/>
</dbReference>
<dbReference type="InterPro" id="IPR002018">
    <property type="entry name" value="CarbesteraseB"/>
</dbReference>
<dbReference type="ESTHER" id="9bila-a0a085nb82">
    <property type="family name" value="Neuroligin"/>
</dbReference>
<feature type="transmembrane region" description="Helical" evidence="2">
    <location>
        <begin position="758"/>
        <end position="781"/>
    </location>
</feature>
<dbReference type="InterPro" id="IPR051093">
    <property type="entry name" value="Neuroligin/BSAL"/>
</dbReference>